<evidence type="ECO:0000313" key="1">
    <source>
        <dbReference type="EMBL" id="MBO4204531.1"/>
    </source>
</evidence>
<dbReference type="Proteomes" id="UP000823521">
    <property type="component" value="Unassembled WGS sequence"/>
</dbReference>
<dbReference type="RefSeq" id="WP_208810610.1">
    <property type="nucleotide sequence ID" value="NZ_WVUH01000002.1"/>
</dbReference>
<dbReference type="EMBL" id="WVUH01000002">
    <property type="protein sequence ID" value="MBO4204531.1"/>
    <property type="molecule type" value="Genomic_DNA"/>
</dbReference>
<reference evidence="1 2" key="1">
    <citation type="submission" date="2019-12" db="EMBL/GenBank/DDBJ databases">
        <title>Whole genome sequencing of endophytic Actinobacterium Micromonospora sp. MPMI6T.</title>
        <authorList>
            <person name="Evv R."/>
            <person name="Podile A.R."/>
        </authorList>
    </citation>
    <scope>NUCLEOTIDE SEQUENCE [LARGE SCALE GENOMIC DNA]</scope>
    <source>
        <strain evidence="1 2">MPMI6</strain>
    </source>
</reference>
<proteinExistence type="predicted"/>
<gene>
    <name evidence="1" type="ORF">GSF22_00670</name>
</gene>
<keyword evidence="2" id="KW-1185">Reference proteome</keyword>
<protein>
    <submittedName>
        <fullName evidence="1">Uncharacterized protein</fullName>
    </submittedName>
</protein>
<organism evidence="1 2">
    <name type="scientific">Micromonospora echinofusca</name>
    <dbReference type="NCBI Taxonomy" id="47858"/>
    <lineage>
        <taxon>Bacteria</taxon>
        <taxon>Bacillati</taxon>
        <taxon>Actinomycetota</taxon>
        <taxon>Actinomycetes</taxon>
        <taxon>Micromonosporales</taxon>
        <taxon>Micromonosporaceae</taxon>
        <taxon>Micromonospora</taxon>
    </lineage>
</organism>
<sequence length="288" mass="29001">MPRRPDQSRRNRVTTVAGGLLSAVVLAQLTLAAPAAAVPGLIRQSSTGPSNSLAKTQNQSCPAGSVLLGGGGIVTGASGQVGMDIMLPLSGNTAFSVTGREDATGTSANWLLTSAVVCAPAPAGYTVVSGSSAWMSSSTNWHTVSCPIGTVAIGVGGAVNGAGNSELILEDLRINGTSVTVAGAEDETGFDSNWQVQARAICATQPAGYEVRLDDSAYDSATSKSINVSCTSGKKVHGVGAEIVGGDGQVRLTAVFASSDTTVTVSAVEDETGFSSNWKVRAYATCAN</sequence>
<comment type="caution">
    <text evidence="1">The sequence shown here is derived from an EMBL/GenBank/DDBJ whole genome shotgun (WGS) entry which is preliminary data.</text>
</comment>
<name>A0ABS3VJ80_MICEH</name>
<evidence type="ECO:0000313" key="2">
    <source>
        <dbReference type="Proteomes" id="UP000823521"/>
    </source>
</evidence>
<accession>A0ABS3VJ80</accession>